<evidence type="ECO:0000256" key="1">
    <source>
        <dbReference type="SAM" id="Phobius"/>
    </source>
</evidence>
<dbReference type="Proteomes" id="UP001208620">
    <property type="component" value="Unassembled WGS sequence"/>
</dbReference>
<keyword evidence="1" id="KW-0812">Transmembrane</keyword>
<feature type="transmembrane region" description="Helical" evidence="1">
    <location>
        <begin position="66"/>
        <end position="91"/>
    </location>
</feature>
<reference evidence="2" key="1">
    <citation type="submission" date="2022-11" db="EMBL/GenBank/DDBJ databases">
        <title>Genomic repertoires linked with pathogenic potency of arthritogenic Prevotella copri isolated from the gut of rheumatoid arthritis patients.</title>
        <authorList>
            <person name="Nii T."/>
            <person name="Maeda Y."/>
            <person name="Motooka D."/>
            <person name="Naito M."/>
            <person name="Matsumoto Y."/>
            <person name="Ogawa T."/>
            <person name="Oguro-Igashira E."/>
            <person name="Kishikawa T."/>
            <person name="Yamashita M."/>
            <person name="Koizumi S."/>
            <person name="Kurakawa T."/>
            <person name="Okumura R."/>
            <person name="Kayama H."/>
            <person name="Murakami M."/>
            <person name="Sakaguchi T."/>
            <person name="Das B."/>
            <person name="Nakamura S."/>
            <person name="Okada Y."/>
            <person name="Kumanogoh A."/>
            <person name="Takeda K."/>
        </authorList>
    </citation>
    <scope>NUCLEOTIDE SEQUENCE</scope>
    <source>
        <strain evidence="2">H105_2-2</strain>
    </source>
</reference>
<organism evidence="2 3">
    <name type="scientific">Segatella copri</name>
    <dbReference type="NCBI Taxonomy" id="165179"/>
    <lineage>
        <taxon>Bacteria</taxon>
        <taxon>Pseudomonadati</taxon>
        <taxon>Bacteroidota</taxon>
        <taxon>Bacteroidia</taxon>
        <taxon>Bacteroidales</taxon>
        <taxon>Prevotellaceae</taxon>
        <taxon>Segatella</taxon>
    </lineage>
</organism>
<evidence type="ECO:0000313" key="3">
    <source>
        <dbReference type="Proteomes" id="UP001208620"/>
    </source>
</evidence>
<protein>
    <submittedName>
        <fullName evidence="2">Zinc ribbon domain-containing protein</fullName>
    </submittedName>
</protein>
<accession>A0AAW5U8B3</accession>
<comment type="caution">
    <text evidence="2">The sequence shown here is derived from an EMBL/GenBank/DDBJ whole genome shotgun (WGS) entry which is preliminary data.</text>
</comment>
<proteinExistence type="predicted"/>
<sequence>MGQGSGTNIVTTGTKRCPYCGEEINVTATKCRYCGEWLAKNVTKPSEQKVEEIQDNDMTAADVMDITASGLGCVWALVKMCIPVLLFVYAYNSKPDFSEHKKEVANEVVKCTKDEIKSTTNTFIPGLGILASNLIDGSINDDNVKNMFFRNNSLELKDSWFWNRGILYNSYNPEGTTVSFGICGFVIPLVEWEDFKLMEE</sequence>
<dbReference type="AlphaFoldDB" id="A0AAW5U8B3"/>
<keyword evidence="1" id="KW-1133">Transmembrane helix</keyword>
<keyword evidence="1" id="KW-0472">Membrane</keyword>
<gene>
    <name evidence="2" type="ORF">ONT01_07325</name>
</gene>
<evidence type="ECO:0000313" key="2">
    <source>
        <dbReference type="EMBL" id="MCW4137589.1"/>
    </source>
</evidence>
<name>A0AAW5U8B3_9BACT</name>
<dbReference type="EMBL" id="JAPDVD010000001">
    <property type="protein sequence ID" value="MCW4137589.1"/>
    <property type="molecule type" value="Genomic_DNA"/>
</dbReference>
<dbReference type="RefSeq" id="WP_264948814.1">
    <property type="nucleotide sequence ID" value="NZ_JAPDVB010000001.1"/>
</dbReference>